<gene>
    <name evidence="1" type="ORF">MVEN_00558300</name>
</gene>
<proteinExistence type="predicted"/>
<evidence type="ECO:0000313" key="1">
    <source>
        <dbReference type="EMBL" id="KAF7362124.1"/>
    </source>
</evidence>
<evidence type="ECO:0008006" key="3">
    <source>
        <dbReference type="Google" id="ProtNLM"/>
    </source>
</evidence>
<comment type="caution">
    <text evidence="1">The sequence shown here is derived from an EMBL/GenBank/DDBJ whole genome shotgun (WGS) entry which is preliminary data.</text>
</comment>
<organism evidence="1 2">
    <name type="scientific">Mycena venus</name>
    <dbReference type="NCBI Taxonomy" id="2733690"/>
    <lineage>
        <taxon>Eukaryota</taxon>
        <taxon>Fungi</taxon>
        <taxon>Dikarya</taxon>
        <taxon>Basidiomycota</taxon>
        <taxon>Agaricomycotina</taxon>
        <taxon>Agaricomycetes</taxon>
        <taxon>Agaricomycetidae</taxon>
        <taxon>Agaricales</taxon>
        <taxon>Marasmiineae</taxon>
        <taxon>Mycenaceae</taxon>
        <taxon>Mycena</taxon>
    </lineage>
</organism>
<dbReference type="EMBL" id="JACAZI010000004">
    <property type="protein sequence ID" value="KAF7362124.1"/>
    <property type="molecule type" value="Genomic_DNA"/>
</dbReference>
<reference evidence="1" key="1">
    <citation type="submission" date="2020-05" db="EMBL/GenBank/DDBJ databases">
        <title>Mycena genomes resolve the evolution of fungal bioluminescence.</title>
        <authorList>
            <person name="Tsai I.J."/>
        </authorList>
    </citation>
    <scope>NUCLEOTIDE SEQUENCE</scope>
    <source>
        <strain evidence="1">CCC161011</strain>
    </source>
</reference>
<keyword evidence="2" id="KW-1185">Reference proteome</keyword>
<accession>A0A8H7D4P0</accession>
<dbReference type="Proteomes" id="UP000620124">
    <property type="component" value="Unassembled WGS sequence"/>
</dbReference>
<sequence length="563" mass="64148">MHRTFHIPELLHLIFAQVQSPYQQNEDFNRRALNKNLGRQDFAALARTCKTFQGPALDFLWREQETLTNLLRCLPTHLWEEEFVDRPVFQRRRPKRILRITDGPIQPADWDIPLAYALRIQRLRLRWWEFDDYMDEEFSAQDVFEKISSGLPRHHLCPNLTGLVFHFNQDSLFPHIRLFLGPKVVDATIQLPTNSSHTTSLHVLPIRYPQLKTLRVSTYSPQAEPLYSDILSKIVLSLDRIEDLSLDKLDGVAIEHLSQLPGLKSLNVSELLDWNTSPLARSIMDRQNPPFPTLRDLFLGDTTIELAIELLNLLPDCCLLNFHVGTAVSVTNLITRQLYAALASQLSHFALQSLHIELSEDREMPAPPEHLLPNYVINGHVLAALFCFTNLTEVSLAPPVGFDIDDATAWDMARAWPKLIGLHLVAATDLHHPSSLSLRGLRAFAKHCRELSSLTITFNASTPFNDSSEIMILPQTSLTSLDVGTSPITDPSDVAQFMSGLFPTIVYIPTQDEWRWDDVVDDDIVAFVGEEVAAYDQFTRWKRVEEMLRKSRDASKVLDVDAL</sequence>
<evidence type="ECO:0000313" key="2">
    <source>
        <dbReference type="Proteomes" id="UP000620124"/>
    </source>
</evidence>
<dbReference type="Gene3D" id="3.80.10.10">
    <property type="entry name" value="Ribonuclease Inhibitor"/>
    <property type="match status" value="1"/>
</dbReference>
<dbReference type="SUPFAM" id="SSF52047">
    <property type="entry name" value="RNI-like"/>
    <property type="match status" value="1"/>
</dbReference>
<dbReference type="InterPro" id="IPR032675">
    <property type="entry name" value="LRR_dom_sf"/>
</dbReference>
<name>A0A8H7D4P0_9AGAR</name>
<dbReference type="AlphaFoldDB" id="A0A8H7D4P0"/>
<dbReference type="OrthoDB" id="3258386at2759"/>
<protein>
    <recommendedName>
        <fullName evidence="3">F-box domain-containing protein</fullName>
    </recommendedName>
</protein>